<dbReference type="GO" id="GO:0006310">
    <property type="term" value="P:DNA recombination"/>
    <property type="evidence" value="ECO:0007669"/>
    <property type="project" value="UniProtKB-KW"/>
</dbReference>
<sequence length="476" mass="53669">MSPAEVEALLGDWEPTETADSGTRGETVQERAAPDGDDSSRPRFANLTETELGQIEDERVEKTTAKSTKWGVKIFREWLKSRQQCIEFEGLPPKDLGHLLRQFYAEVRSTAGTEYSKASYGCLRAAIHRHLTGPPFHKTYNILRDPEFQAANNMFVGMLKKLRRSGLDTAKSFPPILPCDMIKMFDSGTLSMDNPLALQRLVYFYIAFFLCRRGRENLRELKVSDFILKDEGGRKYYTLRHNEHLKNHPGHLVDDSTQPTSRMYEMDTGSGTRPCPVKAFEQYCSKLPDTSKCPYLFQRTNVKYKPDSGSPWYYPQPLGHNKIGAMMKDISAAAGLSKPYTNHSIRVTAIQVLDESGFETRVIMSISGHKNEASVRRYTHDSTDKQKQQCANALQTALSSNKEDCYEQSSMEKSNSTNSANDVPHSLRAGCPDTHVHDTGPEVSVNLQSTCMSQMSQVFSTSGHINFHCPVTFNFK</sequence>
<proteinExistence type="predicted"/>
<dbReference type="GeneID" id="118410619"/>
<evidence type="ECO:0000259" key="3">
    <source>
        <dbReference type="PROSITE" id="PS51898"/>
    </source>
</evidence>
<reference evidence="5" key="2">
    <citation type="submission" date="2025-08" db="UniProtKB">
        <authorList>
            <consortium name="RefSeq"/>
        </authorList>
    </citation>
    <scope>IDENTIFICATION</scope>
    <source>
        <strain evidence="5">S238N-H82</strain>
        <tissue evidence="5">Testes</tissue>
    </source>
</reference>
<reference evidence="4" key="1">
    <citation type="journal article" date="2020" name="Nat. Ecol. Evol.">
        <title>Deeply conserved synteny resolves early events in vertebrate evolution.</title>
        <authorList>
            <person name="Simakov O."/>
            <person name="Marletaz F."/>
            <person name="Yue J.X."/>
            <person name="O'Connell B."/>
            <person name="Jenkins J."/>
            <person name="Brandt A."/>
            <person name="Calef R."/>
            <person name="Tung C.H."/>
            <person name="Huang T.K."/>
            <person name="Schmutz J."/>
            <person name="Satoh N."/>
            <person name="Yu J.K."/>
            <person name="Putnam N.H."/>
            <person name="Green R.E."/>
            <person name="Rokhsar D.S."/>
        </authorList>
    </citation>
    <scope>NUCLEOTIDE SEQUENCE [LARGE SCALE GENOMIC DNA]</scope>
    <source>
        <strain evidence="4">S238N-H82</strain>
    </source>
</reference>
<dbReference type="PANTHER" id="PTHR21446:SF12">
    <property type="entry name" value="POTASSIUM CHANNEL TETRAMERIZATION DOMAIN CONTAINING 1"/>
    <property type="match status" value="1"/>
</dbReference>
<evidence type="ECO:0000313" key="5">
    <source>
        <dbReference type="RefSeq" id="XP_035668294.1"/>
    </source>
</evidence>
<keyword evidence="1" id="KW-0233">DNA recombination</keyword>
<dbReference type="Pfam" id="PF00589">
    <property type="entry name" value="Phage_integrase"/>
    <property type="match status" value="1"/>
</dbReference>
<dbReference type="PROSITE" id="PS51898">
    <property type="entry name" value="TYR_RECOMBINASE"/>
    <property type="match status" value="1"/>
</dbReference>
<dbReference type="InterPro" id="IPR002104">
    <property type="entry name" value="Integrase_catalytic"/>
</dbReference>
<protein>
    <submittedName>
        <fullName evidence="5">Uncharacterized protein LOC118410619</fullName>
    </submittedName>
</protein>
<organism evidence="4 5">
    <name type="scientific">Branchiostoma floridae</name>
    <name type="common">Florida lancelet</name>
    <name type="synonym">Amphioxus</name>
    <dbReference type="NCBI Taxonomy" id="7739"/>
    <lineage>
        <taxon>Eukaryota</taxon>
        <taxon>Metazoa</taxon>
        <taxon>Chordata</taxon>
        <taxon>Cephalochordata</taxon>
        <taxon>Leptocardii</taxon>
        <taxon>Amphioxiformes</taxon>
        <taxon>Branchiostomatidae</taxon>
        <taxon>Branchiostoma</taxon>
    </lineage>
</organism>
<dbReference type="PANTHER" id="PTHR21446">
    <property type="entry name" value="DUF3504 DOMAIN-CONTAINING PROTEIN"/>
    <property type="match status" value="1"/>
</dbReference>
<dbReference type="InterPro" id="IPR011010">
    <property type="entry name" value="DNA_brk_join_enz"/>
</dbReference>
<dbReference type="InterPro" id="IPR013762">
    <property type="entry name" value="Integrase-like_cat_sf"/>
</dbReference>
<gene>
    <name evidence="5" type="primary">LOC118410619</name>
</gene>
<dbReference type="RefSeq" id="XP_035668294.1">
    <property type="nucleotide sequence ID" value="XM_035812401.1"/>
</dbReference>
<dbReference type="Gene3D" id="1.10.443.10">
    <property type="entry name" value="Intergrase catalytic core"/>
    <property type="match status" value="1"/>
</dbReference>
<dbReference type="InterPro" id="IPR052787">
    <property type="entry name" value="MAVS"/>
</dbReference>
<dbReference type="AlphaFoldDB" id="A0A9J7KRS1"/>
<dbReference type="OMA" id="FRRANDM"/>
<evidence type="ECO:0000313" key="4">
    <source>
        <dbReference type="Proteomes" id="UP000001554"/>
    </source>
</evidence>
<keyword evidence="4" id="KW-1185">Reference proteome</keyword>
<feature type="compositionally biased region" description="Polar residues" evidence="2">
    <location>
        <begin position="407"/>
        <end position="421"/>
    </location>
</feature>
<dbReference type="OrthoDB" id="2434995at2759"/>
<dbReference type="GO" id="GO:0015074">
    <property type="term" value="P:DNA integration"/>
    <property type="evidence" value="ECO:0007669"/>
    <property type="project" value="InterPro"/>
</dbReference>
<dbReference type="SUPFAM" id="SSF56349">
    <property type="entry name" value="DNA breaking-rejoining enzymes"/>
    <property type="match status" value="1"/>
</dbReference>
<dbReference type="GO" id="GO:0003677">
    <property type="term" value="F:DNA binding"/>
    <property type="evidence" value="ECO:0007669"/>
    <property type="project" value="InterPro"/>
</dbReference>
<evidence type="ECO:0000256" key="2">
    <source>
        <dbReference type="SAM" id="MobiDB-lite"/>
    </source>
</evidence>
<feature type="region of interest" description="Disordered" evidence="2">
    <location>
        <begin position="1"/>
        <end position="43"/>
    </location>
</feature>
<dbReference type="Proteomes" id="UP000001554">
    <property type="component" value="Chromosome 2"/>
</dbReference>
<accession>A0A9J7KRS1</accession>
<dbReference type="KEGG" id="bfo:118410619"/>
<feature type="domain" description="Tyr recombinase" evidence="3">
    <location>
        <begin position="172"/>
        <end position="391"/>
    </location>
</feature>
<feature type="compositionally biased region" description="Basic and acidic residues" evidence="2">
    <location>
        <begin position="27"/>
        <end position="41"/>
    </location>
</feature>
<name>A0A9J7KRS1_BRAFL</name>
<evidence type="ECO:0000256" key="1">
    <source>
        <dbReference type="ARBA" id="ARBA00023172"/>
    </source>
</evidence>
<feature type="region of interest" description="Disordered" evidence="2">
    <location>
        <begin position="407"/>
        <end position="439"/>
    </location>
</feature>